<dbReference type="GO" id="GO:0003723">
    <property type="term" value="F:RNA binding"/>
    <property type="evidence" value="ECO:0007669"/>
    <property type="project" value="InterPro"/>
</dbReference>
<evidence type="ECO:0000256" key="13">
    <source>
        <dbReference type="SAM" id="MobiDB-lite"/>
    </source>
</evidence>
<dbReference type="SMART" id="SM00360">
    <property type="entry name" value="RRM"/>
    <property type="match status" value="1"/>
</dbReference>
<evidence type="ECO:0000313" key="16">
    <source>
        <dbReference type="EMBL" id="KAF7292931.1"/>
    </source>
</evidence>
<dbReference type="SMART" id="SM01291">
    <property type="entry name" value="N-SET"/>
    <property type="match status" value="1"/>
</dbReference>
<evidence type="ECO:0000259" key="14">
    <source>
        <dbReference type="PROSITE" id="PS50280"/>
    </source>
</evidence>
<feature type="compositionally biased region" description="Pro residues" evidence="13">
    <location>
        <begin position="302"/>
        <end position="327"/>
    </location>
</feature>
<dbReference type="Gene3D" id="2.170.270.10">
    <property type="entry name" value="SET domain"/>
    <property type="match status" value="1"/>
</dbReference>
<evidence type="ECO:0000256" key="3">
    <source>
        <dbReference type="ARBA" id="ARBA00015839"/>
    </source>
</evidence>
<dbReference type="OrthoDB" id="308383at2759"/>
<evidence type="ECO:0000259" key="15">
    <source>
        <dbReference type="PROSITE" id="PS50868"/>
    </source>
</evidence>
<feature type="compositionally biased region" description="Pro residues" evidence="13">
    <location>
        <begin position="165"/>
        <end position="192"/>
    </location>
</feature>
<feature type="compositionally biased region" description="Basic and acidic residues" evidence="13">
    <location>
        <begin position="677"/>
        <end position="741"/>
    </location>
</feature>
<dbReference type="SMART" id="SM00508">
    <property type="entry name" value="PostSET"/>
    <property type="match status" value="1"/>
</dbReference>
<keyword evidence="5" id="KW-0808">Transferase</keyword>
<feature type="compositionally biased region" description="Polar residues" evidence="13">
    <location>
        <begin position="648"/>
        <end position="661"/>
    </location>
</feature>
<dbReference type="InterPro" id="IPR044570">
    <property type="entry name" value="Set1-like"/>
</dbReference>
<feature type="compositionally biased region" description="Polar residues" evidence="13">
    <location>
        <begin position="575"/>
        <end position="592"/>
    </location>
</feature>
<proteinExistence type="predicted"/>
<feature type="compositionally biased region" description="Polar residues" evidence="13">
    <location>
        <begin position="624"/>
        <end position="634"/>
    </location>
</feature>
<dbReference type="InterPro" id="IPR003616">
    <property type="entry name" value="Post-SET_dom"/>
</dbReference>
<dbReference type="InterPro" id="IPR000504">
    <property type="entry name" value="RRM_dom"/>
</dbReference>
<keyword evidence="4" id="KW-0489">Methyltransferase</keyword>
<feature type="region of interest" description="Disordered" evidence="13">
    <location>
        <begin position="1126"/>
        <end position="1147"/>
    </location>
</feature>
<dbReference type="GO" id="GO:0048188">
    <property type="term" value="C:Set1C/COMPASS complex"/>
    <property type="evidence" value="ECO:0007669"/>
    <property type="project" value="TreeGrafter"/>
</dbReference>
<dbReference type="SMART" id="SM00317">
    <property type="entry name" value="SET"/>
    <property type="match status" value="1"/>
</dbReference>
<dbReference type="Pfam" id="PF00856">
    <property type="entry name" value="SET"/>
    <property type="match status" value="1"/>
</dbReference>
<feature type="compositionally biased region" description="Low complexity" evidence="13">
    <location>
        <begin position="139"/>
        <end position="153"/>
    </location>
</feature>
<dbReference type="Proteomes" id="UP000636479">
    <property type="component" value="Unassembled WGS sequence"/>
</dbReference>
<feature type="domain" description="Post-SET" evidence="15">
    <location>
        <begin position="1317"/>
        <end position="1333"/>
    </location>
</feature>
<evidence type="ECO:0000313" key="17">
    <source>
        <dbReference type="Proteomes" id="UP000636479"/>
    </source>
</evidence>
<feature type="compositionally biased region" description="Low complexity" evidence="13">
    <location>
        <begin position="104"/>
        <end position="118"/>
    </location>
</feature>
<evidence type="ECO:0000256" key="2">
    <source>
        <dbReference type="ARBA" id="ARBA00012182"/>
    </source>
</evidence>
<feature type="compositionally biased region" description="Pro residues" evidence="13">
    <location>
        <begin position="227"/>
        <end position="277"/>
    </location>
</feature>
<evidence type="ECO:0000256" key="4">
    <source>
        <dbReference type="ARBA" id="ARBA00022603"/>
    </source>
</evidence>
<evidence type="ECO:0000256" key="1">
    <source>
        <dbReference type="ARBA" id="ARBA00004123"/>
    </source>
</evidence>
<feature type="region of interest" description="Disordered" evidence="13">
    <location>
        <begin position="104"/>
        <end position="327"/>
    </location>
</feature>
<feature type="domain" description="SET" evidence="14">
    <location>
        <begin position="1194"/>
        <end position="1311"/>
    </location>
</feature>
<dbReference type="PANTHER" id="PTHR45814:SF2">
    <property type="entry name" value="HISTONE-LYSINE N-METHYLTRANSFERASE SETD1"/>
    <property type="match status" value="1"/>
</dbReference>
<comment type="caution">
    <text evidence="16">The sequence shown here is derived from an EMBL/GenBank/DDBJ whole genome shotgun (WGS) entry which is preliminary data.</text>
</comment>
<dbReference type="PROSITE" id="PS50280">
    <property type="entry name" value="SET"/>
    <property type="match status" value="1"/>
</dbReference>
<evidence type="ECO:0000256" key="11">
    <source>
        <dbReference type="ARBA" id="ARBA00047583"/>
    </source>
</evidence>
<comment type="catalytic activity">
    <reaction evidence="11">
        <text>N(6)-methyl-L-lysyl(4)-[histone H3] + S-adenosyl-L-methionine = N(6),N(6)-dimethyl-L-lysyl(4)-[histone H3] + S-adenosyl-L-homocysteine + H(+)</text>
        <dbReference type="Rhea" id="RHEA:60268"/>
        <dbReference type="Rhea" id="RHEA-COMP:15540"/>
        <dbReference type="Rhea" id="RHEA-COMP:15543"/>
        <dbReference type="ChEBI" id="CHEBI:15378"/>
        <dbReference type="ChEBI" id="CHEBI:57856"/>
        <dbReference type="ChEBI" id="CHEBI:59789"/>
        <dbReference type="ChEBI" id="CHEBI:61929"/>
        <dbReference type="ChEBI" id="CHEBI:61976"/>
    </reaction>
</comment>
<comment type="catalytic activity">
    <reaction evidence="12">
        <text>N(6),N(6)-dimethyl-L-lysyl(4)-[histone H3] + S-adenosyl-L-methionine = N(6),N(6),N(6)-trimethyl-L-lysyl(4)-[histone H3] + S-adenosyl-L-homocysteine + H(+)</text>
        <dbReference type="Rhea" id="RHEA:60272"/>
        <dbReference type="Rhea" id="RHEA-COMP:15537"/>
        <dbReference type="Rhea" id="RHEA-COMP:15540"/>
        <dbReference type="ChEBI" id="CHEBI:15378"/>
        <dbReference type="ChEBI" id="CHEBI:57856"/>
        <dbReference type="ChEBI" id="CHEBI:59789"/>
        <dbReference type="ChEBI" id="CHEBI:61961"/>
        <dbReference type="ChEBI" id="CHEBI:61976"/>
    </reaction>
</comment>
<protein>
    <recommendedName>
        <fullName evidence="3">Histone-lysine N-methyltransferase, H3 lysine-4 specific</fullName>
        <ecNumber evidence="2">2.1.1.354</ecNumber>
    </recommendedName>
    <alternativeName>
        <fullName evidence="9">SET domain-containing protein 1</fullName>
    </alternativeName>
</protein>
<dbReference type="Gene3D" id="3.30.70.330">
    <property type="match status" value="1"/>
</dbReference>
<evidence type="ECO:0000256" key="8">
    <source>
        <dbReference type="ARBA" id="ARBA00023242"/>
    </source>
</evidence>
<feature type="region of interest" description="Disordered" evidence="13">
    <location>
        <begin position="557"/>
        <end position="741"/>
    </location>
</feature>
<dbReference type="SUPFAM" id="SSF82199">
    <property type="entry name" value="SET domain"/>
    <property type="match status" value="1"/>
</dbReference>
<evidence type="ECO:0000256" key="9">
    <source>
        <dbReference type="ARBA" id="ARBA00030093"/>
    </source>
</evidence>
<dbReference type="EMBL" id="JACAZF010000011">
    <property type="protein sequence ID" value="KAF7292931.1"/>
    <property type="molecule type" value="Genomic_DNA"/>
</dbReference>
<dbReference type="GO" id="GO:0140999">
    <property type="term" value="F:histone H3K4 trimethyltransferase activity"/>
    <property type="evidence" value="ECO:0007669"/>
    <property type="project" value="UniProtKB-EC"/>
</dbReference>
<dbReference type="InterPro" id="IPR012677">
    <property type="entry name" value="Nucleotide-bd_a/b_plait_sf"/>
</dbReference>
<accession>A0A8H6S6E5</accession>
<dbReference type="InterPro" id="IPR024657">
    <property type="entry name" value="COMPASS_Set1_N-SET"/>
</dbReference>
<dbReference type="InterPro" id="IPR001214">
    <property type="entry name" value="SET_dom"/>
</dbReference>
<evidence type="ECO:0000256" key="6">
    <source>
        <dbReference type="ARBA" id="ARBA00022691"/>
    </source>
</evidence>
<reference evidence="16" key="1">
    <citation type="submission" date="2020-05" db="EMBL/GenBank/DDBJ databases">
        <title>Mycena genomes resolve the evolution of fungal bioluminescence.</title>
        <authorList>
            <person name="Tsai I.J."/>
        </authorList>
    </citation>
    <scope>NUCLEOTIDE SEQUENCE</scope>
    <source>
        <strain evidence="16">171206Taipei</strain>
    </source>
</reference>
<dbReference type="EC" id="2.1.1.354" evidence="2"/>
<dbReference type="RefSeq" id="XP_037215359.1">
    <property type="nucleotide sequence ID" value="XM_037368433.1"/>
</dbReference>
<dbReference type="GeneID" id="59350949"/>
<keyword evidence="8" id="KW-0539">Nucleus</keyword>
<dbReference type="GO" id="GO:0032259">
    <property type="term" value="P:methylation"/>
    <property type="evidence" value="ECO:0007669"/>
    <property type="project" value="UniProtKB-KW"/>
</dbReference>
<feature type="region of interest" description="Disordered" evidence="13">
    <location>
        <begin position="915"/>
        <end position="935"/>
    </location>
</feature>
<evidence type="ECO:0000256" key="7">
    <source>
        <dbReference type="ARBA" id="ARBA00022853"/>
    </source>
</evidence>
<feature type="compositionally biased region" description="Polar residues" evidence="13">
    <location>
        <begin position="280"/>
        <end position="294"/>
    </location>
</feature>
<organism evidence="16 17">
    <name type="scientific">Mycena indigotica</name>
    <dbReference type="NCBI Taxonomy" id="2126181"/>
    <lineage>
        <taxon>Eukaryota</taxon>
        <taxon>Fungi</taxon>
        <taxon>Dikarya</taxon>
        <taxon>Basidiomycota</taxon>
        <taxon>Agaricomycotina</taxon>
        <taxon>Agaricomycetes</taxon>
        <taxon>Agaricomycetidae</taxon>
        <taxon>Agaricales</taxon>
        <taxon>Marasmiineae</taxon>
        <taxon>Mycenaceae</taxon>
        <taxon>Mycena</taxon>
    </lineage>
</organism>
<name>A0A8H6S6E5_9AGAR</name>
<comment type="subcellular location">
    <subcellularLocation>
        <location evidence="1">Nucleus</location>
    </subcellularLocation>
</comment>
<gene>
    <name evidence="16" type="ORF">MIND_01192200</name>
</gene>
<sequence>MISASTGQPSFLRRWKLGLDMGIVRECLNDVERKRWDEGCKQRWLALLDVAGWCYALSSVVDVGHWPGPSPRASCFAGRVSARFTANRAPQSVLIPTSEWPYTTYPAPTRRAPTTSPANRVDSWALITPSCDSRRKTNPKNPHNQLQNPHNQPSRPHHPRLPQKFLPPPPPPTEKPPPPPPPDDAPPPLPPEPVHKPFQMTLKRAEVKTNPLFHPLPSRPTAIKPPESVPPPPSSKPPSPPPLPPRVSPPLPRSPPPLLPSPPKSDPRPVVPLPPTPSRTKLTLPSSNNDQPVASSSKTLLPDPPKSPPKPEVPLLPPLPEWPPPRSEFPALRSFRVLFDPVIDGLQSIPSSSRHGKEKDAKESPEYWRRMIEHVRSRCTPEVIAERIKGKGKGKEILYRFEGEVIGDEEEEPPVRDPRRLATAKPPRPPRDVFGIMSYEYDSNTPTTPPTTVLLTGFPPLTPNKTLQSHLTQYGTIDHFSRQMDSVTGATLGVVCVRFRKVEEAKKCVEKEDGVPSGSGLNVNGLGASLVGEERRAVLDPEGLILKAYLKEMEERRKKERKEKEKVTEKPPQTPSTATIQPPSTLPTSAASAQLPPIPPPPVVNGLPTAPKPLHPSLPLNPMLNKSQHVNGSARSGPWSTARLPQRPMNSWRQTNRSPSPQLDEKARAMLQSSSHYGRDRDRDRDRGRDSWRRDRDERERQRDSERQRQREREREERERNREREKEKEREKEREREKVKADVRAALSENGQEHLQIKLQTSTDAVLDDDVAEWVKQFKDEVDKIHRDHEFIYITFKLAKTARRVERVLTGQSIGFQTAVLSVHAAPAPEEEWKETDLLSKAQEMVLKELSKVVLKDIDDRIVGPEVRNVMNQWKADKAAGIATSVVDKDVPATPKVMDLKSLSFKKARIVVVAQPQPEPEPEPEPERPKKKRKKEVVLKKPKKVVVVVESEDEENLVESEDETVDVPLKRPLADEVISEEPLKKRIKLDVDKSKKKKEKDKRRVSVDDVVVPEDIETFEPPVVADLRLSVEREISSIATSPSPIEEPPDAFDAGLCEDDEDLYFAKLVLSGAEPTESAFDELPVPDTNIRRHMTGSARSEGFYKISHAEKVAYVPQYQTRAAESEASKVVVNEPPPQHVESSRSNRANARRRAQGLEEINQVQRAVALSKGEAAASNEVTLTFKFNQLQTRKKHLRFARSPIHDWGLYAMEKISRGEMVIEYVGEIIRAQVAEKREKAYERQGIGSSYLFRIDEDLVVDATKKGNLGRLINHSCDPNCTAKIITINGEKKIVIYAKQDIELGDEITYDYHFPFEQDKIPCLCGSAKCRGFLN</sequence>
<dbReference type="Pfam" id="PF00076">
    <property type="entry name" value="RRM_1"/>
    <property type="match status" value="1"/>
</dbReference>
<evidence type="ECO:0000256" key="12">
    <source>
        <dbReference type="ARBA" id="ARBA00049129"/>
    </source>
</evidence>
<keyword evidence="7" id="KW-0156">Chromatin regulator</keyword>
<comment type="catalytic activity">
    <reaction evidence="10">
        <text>L-lysyl(4)-[histone H3] + 3 S-adenosyl-L-methionine = N(6),N(6),N(6)-trimethyl-L-lysyl(4)-[histone H3] + 3 S-adenosyl-L-homocysteine + 3 H(+)</text>
        <dbReference type="Rhea" id="RHEA:60260"/>
        <dbReference type="Rhea" id="RHEA-COMP:15537"/>
        <dbReference type="Rhea" id="RHEA-COMP:15547"/>
        <dbReference type="ChEBI" id="CHEBI:15378"/>
        <dbReference type="ChEBI" id="CHEBI:29969"/>
        <dbReference type="ChEBI" id="CHEBI:57856"/>
        <dbReference type="ChEBI" id="CHEBI:59789"/>
        <dbReference type="ChEBI" id="CHEBI:61961"/>
        <dbReference type="EC" id="2.1.1.354"/>
    </reaction>
</comment>
<evidence type="ECO:0000256" key="10">
    <source>
        <dbReference type="ARBA" id="ARBA00047571"/>
    </source>
</evidence>
<dbReference type="PROSITE" id="PS50868">
    <property type="entry name" value="POST_SET"/>
    <property type="match status" value="1"/>
</dbReference>
<feature type="compositionally biased region" description="Basic and acidic residues" evidence="13">
    <location>
        <begin position="557"/>
        <end position="569"/>
    </location>
</feature>
<evidence type="ECO:0000256" key="5">
    <source>
        <dbReference type="ARBA" id="ARBA00022679"/>
    </source>
</evidence>
<keyword evidence="6" id="KW-0949">S-adenosyl-L-methionine</keyword>
<dbReference type="PANTHER" id="PTHR45814">
    <property type="entry name" value="HISTONE-LYSINE N-METHYLTRANSFERASE SETD1"/>
    <property type="match status" value="1"/>
</dbReference>
<dbReference type="InterPro" id="IPR035979">
    <property type="entry name" value="RBD_domain_sf"/>
</dbReference>
<dbReference type="InterPro" id="IPR046341">
    <property type="entry name" value="SET_dom_sf"/>
</dbReference>
<dbReference type="SUPFAM" id="SSF54928">
    <property type="entry name" value="RNA-binding domain, RBD"/>
    <property type="match status" value="1"/>
</dbReference>
<dbReference type="Pfam" id="PF11764">
    <property type="entry name" value="N-SET"/>
    <property type="match status" value="1"/>
</dbReference>
<keyword evidence="17" id="KW-1185">Reference proteome</keyword>
<feature type="region of interest" description="Disordered" evidence="13">
    <location>
        <begin position="408"/>
        <end position="433"/>
    </location>
</feature>